<dbReference type="InterPro" id="IPR055900">
    <property type="entry name" value="DUF7477"/>
</dbReference>
<dbReference type="EMBL" id="CM007906">
    <property type="protein sequence ID" value="OTF87967.1"/>
    <property type="molecule type" value="Genomic_DNA"/>
</dbReference>
<dbReference type="Proteomes" id="UP000215914">
    <property type="component" value="Chromosome 17"/>
</dbReference>
<name>A0A251RUK6_HELAN</name>
<dbReference type="AlphaFoldDB" id="A0A251RUK6"/>
<evidence type="ECO:0000259" key="1">
    <source>
        <dbReference type="Pfam" id="PF24289"/>
    </source>
</evidence>
<sequence>MFGEGCCLKATYLVKHVFHQQLLLTLSGLLFKQLPKLQIKMLFLLQHAPSSGLISQKLLSQFSLDLEIRIDGGGSVVVLYSDGRVYLDRYHCDVADQRLAQHIHKGNEDGLLISSVAPCSNLWALIMDSCTGLDYATVGEILLYWRDSMCEQREFFGTQFIQQCYNVSSISLLWQLREPNGQLLCPVALDSLTSEGMHKRWDAGYMITLTASTSNQAAFVLSIREENLQMIHRTHFALLCILAHMSRAMAVYASQSGANIRVKLIWINARCPRQPGGTECGYYVMKFMKEIAYEGVEILDNDNVGLGIF</sequence>
<dbReference type="InParanoid" id="A0A251RUK6"/>
<feature type="domain" description="DUF7477" evidence="1">
    <location>
        <begin position="193"/>
        <end position="227"/>
    </location>
</feature>
<gene>
    <name evidence="2" type="ORF">HannXRQ_Chr17g0567791</name>
</gene>
<organism evidence="2 3">
    <name type="scientific">Helianthus annuus</name>
    <name type="common">Common sunflower</name>
    <dbReference type="NCBI Taxonomy" id="4232"/>
    <lineage>
        <taxon>Eukaryota</taxon>
        <taxon>Viridiplantae</taxon>
        <taxon>Streptophyta</taxon>
        <taxon>Embryophyta</taxon>
        <taxon>Tracheophyta</taxon>
        <taxon>Spermatophyta</taxon>
        <taxon>Magnoliopsida</taxon>
        <taxon>eudicotyledons</taxon>
        <taxon>Gunneridae</taxon>
        <taxon>Pentapetalae</taxon>
        <taxon>asterids</taxon>
        <taxon>campanulids</taxon>
        <taxon>Asterales</taxon>
        <taxon>Asteraceae</taxon>
        <taxon>Asteroideae</taxon>
        <taxon>Heliantheae alliance</taxon>
        <taxon>Heliantheae</taxon>
        <taxon>Helianthus</taxon>
    </lineage>
</organism>
<proteinExistence type="predicted"/>
<accession>A0A251RUK6</accession>
<feature type="domain" description="DUF7477" evidence="1">
    <location>
        <begin position="77"/>
        <end position="134"/>
    </location>
</feature>
<protein>
    <recommendedName>
        <fullName evidence="1">DUF7477 domain-containing protein</fullName>
    </recommendedName>
</protein>
<evidence type="ECO:0000313" key="2">
    <source>
        <dbReference type="EMBL" id="OTF87967.1"/>
    </source>
</evidence>
<reference evidence="3" key="1">
    <citation type="journal article" date="2017" name="Nature">
        <title>The sunflower genome provides insights into oil metabolism, flowering and Asterid evolution.</title>
        <authorList>
            <person name="Badouin H."/>
            <person name="Gouzy J."/>
            <person name="Grassa C.J."/>
            <person name="Murat F."/>
            <person name="Staton S.E."/>
            <person name="Cottret L."/>
            <person name="Lelandais-Briere C."/>
            <person name="Owens G.L."/>
            <person name="Carrere S."/>
            <person name="Mayjonade B."/>
            <person name="Legrand L."/>
            <person name="Gill N."/>
            <person name="Kane N.C."/>
            <person name="Bowers J.E."/>
            <person name="Hubner S."/>
            <person name="Bellec A."/>
            <person name="Berard A."/>
            <person name="Berges H."/>
            <person name="Blanchet N."/>
            <person name="Boniface M.C."/>
            <person name="Brunel D."/>
            <person name="Catrice O."/>
            <person name="Chaidir N."/>
            <person name="Claudel C."/>
            <person name="Donnadieu C."/>
            <person name="Faraut T."/>
            <person name="Fievet G."/>
            <person name="Helmstetter N."/>
            <person name="King M."/>
            <person name="Knapp S.J."/>
            <person name="Lai Z."/>
            <person name="Le Paslier M.C."/>
            <person name="Lippi Y."/>
            <person name="Lorenzon L."/>
            <person name="Mandel J.R."/>
            <person name="Marage G."/>
            <person name="Marchand G."/>
            <person name="Marquand E."/>
            <person name="Bret-Mestries E."/>
            <person name="Morien E."/>
            <person name="Nambeesan S."/>
            <person name="Nguyen T."/>
            <person name="Pegot-Espagnet P."/>
            <person name="Pouilly N."/>
            <person name="Raftis F."/>
            <person name="Sallet E."/>
            <person name="Schiex T."/>
            <person name="Thomas J."/>
            <person name="Vandecasteele C."/>
            <person name="Vares D."/>
            <person name="Vear F."/>
            <person name="Vautrin S."/>
            <person name="Crespi M."/>
            <person name="Mangin B."/>
            <person name="Burke J.M."/>
            <person name="Salse J."/>
            <person name="Munos S."/>
            <person name="Vincourt P."/>
            <person name="Rieseberg L.H."/>
            <person name="Langlade N.B."/>
        </authorList>
    </citation>
    <scope>NUCLEOTIDE SEQUENCE [LARGE SCALE GENOMIC DNA]</scope>
    <source>
        <strain evidence="3">cv. SF193</strain>
    </source>
</reference>
<dbReference type="InterPro" id="IPR038765">
    <property type="entry name" value="Papain-like_cys_pep_sf"/>
</dbReference>
<dbReference type="Pfam" id="PF24289">
    <property type="entry name" value="DUF7477"/>
    <property type="match status" value="2"/>
</dbReference>
<dbReference type="STRING" id="4232.A0A251RUK6"/>
<dbReference type="SUPFAM" id="SSF54001">
    <property type="entry name" value="Cysteine proteinases"/>
    <property type="match status" value="1"/>
</dbReference>
<evidence type="ECO:0000313" key="3">
    <source>
        <dbReference type="Proteomes" id="UP000215914"/>
    </source>
</evidence>
<keyword evidence="3" id="KW-1185">Reference proteome</keyword>